<evidence type="ECO:0000256" key="4">
    <source>
        <dbReference type="ARBA" id="ARBA00017993"/>
    </source>
</evidence>
<gene>
    <name evidence="9" type="primary">106056150</name>
</gene>
<comment type="similarity">
    <text evidence="3">Belongs to the ARL6IP4 family.</text>
</comment>
<sequence>MKVAQVHHQVLVQNLHHIVQRKGKSHIQNPRRILVLVPKKIRRSSKSKKRKKRSRSSSSSSSSSESTSRKKKLKKKKKQKKKKHTKTKSDKTKASKVTSFPDAGKIQQPPVEDVPSGRKAGPKPRVMKPMTKEEWDKQQSVIRRVVDEETGRERLIKGDGEILEEIVSRSRHNEINKMATKGDGDFYAKRMGLM</sequence>
<evidence type="ECO:0000256" key="3">
    <source>
        <dbReference type="ARBA" id="ARBA00006852"/>
    </source>
</evidence>
<dbReference type="GO" id="GO:0006397">
    <property type="term" value="P:mRNA processing"/>
    <property type="evidence" value="ECO:0007669"/>
    <property type="project" value="UniProtKB-KW"/>
</dbReference>
<dbReference type="GO" id="GO:0008380">
    <property type="term" value="P:RNA splicing"/>
    <property type="evidence" value="ECO:0007669"/>
    <property type="project" value="UniProtKB-KW"/>
</dbReference>
<dbReference type="KEGG" id="bgt:106056150"/>
<dbReference type="VEuPathDB" id="VectorBase:BGLB028601"/>
<feature type="region of interest" description="Disordered" evidence="8">
    <location>
        <begin position="21"/>
        <end position="137"/>
    </location>
</feature>
<evidence type="ECO:0000256" key="1">
    <source>
        <dbReference type="ARBA" id="ARBA00004324"/>
    </source>
</evidence>
<protein>
    <recommendedName>
        <fullName evidence="4">ADP-ribosylation factor-like protein 6-interacting protein 4</fullName>
    </recommendedName>
</protein>
<dbReference type="OrthoDB" id="48562at2759"/>
<dbReference type="AlphaFoldDB" id="A0A2C9LA11"/>
<proteinExistence type="inferred from homology"/>
<organism evidence="9 10">
    <name type="scientific">Biomphalaria glabrata</name>
    <name type="common">Bloodfluke planorb</name>
    <name type="synonym">Freshwater snail</name>
    <dbReference type="NCBI Taxonomy" id="6526"/>
    <lineage>
        <taxon>Eukaryota</taxon>
        <taxon>Metazoa</taxon>
        <taxon>Spiralia</taxon>
        <taxon>Lophotrochozoa</taxon>
        <taxon>Mollusca</taxon>
        <taxon>Gastropoda</taxon>
        <taxon>Heterobranchia</taxon>
        <taxon>Euthyneura</taxon>
        <taxon>Panpulmonata</taxon>
        <taxon>Hygrophila</taxon>
        <taxon>Lymnaeoidea</taxon>
        <taxon>Planorbidae</taxon>
        <taxon>Biomphalaria</taxon>
    </lineage>
</organism>
<keyword evidence="6" id="KW-0508">mRNA splicing</keyword>
<dbReference type="InterPro" id="IPR019532">
    <property type="entry name" value="Nucl_RNA-splicing_assoc_SR-25"/>
</dbReference>
<dbReference type="RefSeq" id="XP_013068203.2">
    <property type="nucleotide sequence ID" value="XM_013212749.2"/>
</dbReference>
<evidence type="ECO:0000256" key="8">
    <source>
        <dbReference type="SAM" id="MobiDB-lite"/>
    </source>
</evidence>
<evidence type="ECO:0000313" key="10">
    <source>
        <dbReference type="Proteomes" id="UP000076420"/>
    </source>
</evidence>
<name>A0A2C9LA11_BIOGL</name>
<reference evidence="9" key="1">
    <citation type="submission" date="2020-05" db="UniProtKB">
        <authorList>
            <consortium name="EnsemblMetazoa"/>
        </authorList>
    </citation>
    <scope>IDENTIFICATION</scope>
    <source>
        <strain evidence="9">BB02</strain>
    </source>
</reference>
<dbReference type="Proteomes" id="UP000076420">
    <property type="component" value="Unassembled WGS sequence"/>
</dbReference>
<feature type="compositionally biased region" description="Basic residues" evidence="8">
    <location>
        <begin position="39"/>
        <end position="55"/>
    </location>
</feature>
<dbReference type="VEuPathDB" id="VectorBase:BGLAX_045472"/>
<evidence type="ECO:0000256" key="5">
    <source>
        <dbReference type="ARBA" id="ARBA00022664"/>
    </source>
</evidence>
<evidence type="ECO:0000256" key="7">
    <source>
        <dbReference type="ARBA" id="ARBA00023242"/>
    </source>
</evidence>
<feature type="compositionally biased region" description="Low complexity" evidence="8">
    <location>
        <begin position="56"/>
        <end position="66"/>
    </location>
</feature>
<feature type="compositionally biased region" description="Basic residues" evidence="8">
    <location>
        <begin position="69"/>
        <end position="86"/>
    </location>
</feature>
<keyword evidence="7" id="KW-0539">Nucleus</keyword>
<evidence type="ECO:0000313" key="9">
    <source>
        <dbReference type="EnsemblMetazoa" id="BGLB028601-PA"/>
    </source>
</evidence>
<dbReference type="STRING" id="6526.A0A2C9LA11"/>
<dbReference type="GO" id="GO:0005730">
    <property type="term" value="C:nucleolus"/>
    <property type="evidence" value="ECO:0007669"/>
    <property type="project" value="UniProtKB-SubCell"/>
</dbReference>
<accession>A0A2C9LA11</accession>
<dbReference type="GO" id="GO:0016607">
    <property type="term" value="C:nuclear speck"/>
    <property type="evidence" value="ECO:0007669"/>
    <property type="project" value="UniProtKB-SubCell"/>
</dbReference>
<evidence type="ECO:0000256" key="2">
    <source>
        <dbReference type="ARBA" id="ARBA00004604"/>
    </source>
</evidence>
<keyword evidence="5" id="KW-0507">mRNA processing</keyword>
<dbReference type="Pfam" id="PF10500">
    <property type="entry name" value="SR-25"/>
    <property type="match status" value="1"/>
</dbReference>
<dbReference type="EnsemblMetazoa" id="BGLB028601-RA">
    <property type="protein sequence ID" value="BGLB028601-PA"/>
    <property type="gene ID" value="BGLB028601"/>
</dbReference>
<comment type="subcellular location">
    <subcellularLocation>
        <location evidence="1">Nucleus speckle</location>
    </subcellularLocation>
    <subcellularLocation>
        <location evidence="2">Nucleus</location>
        <location evidence="2">Nucleolus</location>
    </subcellularLocation>
</comment>
<evidence type="ECO:0000256" key="6">
    <source>
        <dbReference type="ARBA" id="ARBA00023187"/>
    </source>
</evidence>